<dbReference type="RefSeq" id="WP_338841237.1">
    <property type="nucleotide sequence ID" value="NZ_CP147988.1"/>
</dbReference>
<evidence type="ECO:0008006" key="3">
    <source>
        <dbReference type="Google" id="ProtNLM"/>
    </source>
</evidence>
<reference evidence="1 2" key="1">
    <citation type="submission" date="2024-02" db="EMBL/GenBank/DDBJ databases">
        <title>complete genome of Flavobacterium ginsenosidimutans Str. YTB16.</title>
        <authorList>
            <person name="Wang Q."/>
        </authorList>
    </citation>
    <scope>NUCLEOTIDE SEQUENCE [LARGE SCALE GENOMIC DNA]</scope>
    <source>
        <strain evidence="1 2">YTB16</strain>
    </source>
</reference>
<evidence type="ECO:0000313" key="2">
    <source>
        <dbReference type="Proteomes" id="UP001447857"/>
    </source>
</evidence>
<keyword evidence="2" id="KW-1185">Reference proteome</keyword>
<evidence type="ECO:0000313" key="1">
    <source>
        <dbReference type="EMBL" id="WXK51123.1"/>
    </source>
</evidence>
<gene>
    <name evidence="1" type="ORF">V6624_05700</name>
</gene>
<protein>
    <recommendedName>
        <fullName evidence="3">HNH endonuclease</fullName>
    </recommendedName>
</protein>
<dbReference type="EMBL" id="CP147988">
    <property type="protein sequence ID" value="WXK51123.1"/>
    <property type="molecule type" value="Genomic_DNA"/>
</dbReference>
<accession>A0ABZ2Q9M2</accession>
<dbReference type="Proteomes" id="UP001447857">
    <property type="component" value="Chromosome"/>
</dbReference>
<organism evidence="1 2">
    <name type="scientific">Flavobacterium ginsenosidimutans</name>
    <dbReference type="NCBI Taxonomy" id="687844"/>
    <lineage>
        <taxon>Bacteria</taxon>
        <taxon>Pseudomonadati</taxon>
        <taxon>Bacteroidota</taxon>
        <taxon>Flavobacteriia</taxon>
        <taxon>Flavobacteriales</taxon>
        <taxon>Flavobacteriaceae</taxon>
        <taxon>Flavobacterium</taxon>
    </lineage>
</organism>
<name>A0ABZ2Q9M2_9FLAO</name>
<sequence length="261" mass="29781">MRDDFSKPAKEILAKRVSYKCSNPKCKKITIGAHTLIDKTINLGVAAHIHAASIGGPRYCEEMKSEDRKSIQNGIWLCQNCAKLIDTDICRYSPKELLKWKSQAENESLSIINNDFNQHYNSSLFESRIKVNEKLFNEVSEANSLINELINLTGISNKERHNIGYYIGLQVAQFIQDNDFYIQDEIGLQCIGTFVAVSDIFDSKNTTREETLDNFRRNVRASLKLLKSINSDGIIDTTKKTPLMARYNELLEENSKDDFLN</sequence>
<proteinExistence type="predicted"/>